<accession>A0A1B9AY28</accession>
<reference evidence="3" key="1">
    <citation type="submission" date="2016-05" db="EMBL/GenBank/DDBJ databases">
        <authorList>
            <person name="Liu B."/>
            <person name="Wang J."/>
            <person name="Zhu Y."/>
            <person name="Liu G."/>
            <person name="Chen Q."/>
            <person name="Chen Z."/>
            <person name="Lan J."/>
            <person name="Che J."/>
            <person name="Ge C."/>
            <person name="Shi H."/>
            <person name="Pan Z."/>
            <person name="Liu X."/>
        </authorList>
    </citation>
    <scope>NUCLEOTIDE SEQUENCE [LARGE SCALE GENOMIC DNA]</scope>
    <source>
        <strain evidence="3">FJAT-27215</strain>
    </source>
</reference>
<evidence type="ECO:0000313" key="3">
    <source>
        <dbReference type="Proteomes" id="UP000092578"/>
    </source>
</evidence>
<protein>
    <recommendedName>
        <fullName evidence="1">PLD phosphodiesterase domain-containing protein</fullName>
    </recommendedName>
</protein>
<name>A0A1B9AY28_9BACI</name>
<dbReference type="InterPro" id="IPR025202">
    <property type="entry name" value="PLD-like_dom"/>
</dbReference>
<keyword evidence="3" id="KW-1185">Reference proteome</keyword>
<dbReference type="GO" id="GO:0030572">
    <property type="term" value="F:phosphatidyltransferase activity"/>
    <property type="evidence" value="ECO:0007669"/>
    <property type="project" value="UniProtKB-ARBA"/>
</dbReference>
<dbReference type="Pfam" id="PF13091">
    <property type="entry name" value="PLDc_2"/>
    <property type="match status" value="2"/>
</dbReference>
<comment type="caution">
    <text evidence="2">The sequence shown here is derived from an EMBL/GenBank/DDBJ whole genome shotgun (WGS) entry which is preliminary data.</text>
</comment>
<feature type="domain" description="PLD phosphodiesterase" evidence="1">
    <location>
        <begin position="310"/>
        <end position="337"/>
    </location>
</feature>
<dbReference type="GO" id="GO:0032049">
    <property type="term" value="P:cardiolipin biosynthetic process"/>
    <property type="evidence" value="ECO:0007669"/>
    <property type="project" value="UniProtKB-ARBA"/>
</dbReference>
<dbReference type="PROSITE" id="PS50035">
    <property type="entry name" value="PLD"/>
    <property type="match status" value="2"/>
</dbReference>
<dbReference type="SMART" id="SM00155">
    <property type="entry name" value="PLDc"/>
    <property type="match status" value="2"/>
</dbReference>
<dbReference type="CDD" id="cd09112">
    <property type="entry name" value="PLDc_CLS_2"/>
    <property type="match status" value="1"/>
</dbReference>
<proteinExistence type="predicted"/>
<sequence length="397" mass="45816">MRIFFWLTFFASWLGLDLYFGQKTAEKQSPERMYPKRKGKIDFFCSGPEFFKQFFHDIQNAQKRVYCLFYIVKDDSVTRDFFHLLKEKARGGVEVHLLMDWHGSLKVKKQDVNDLKRSGVKVGFFGKPRLPYFFFSLQQRNHRKITVIDSTIAYLGGFNVGLEYVNKSEDPKLSPWRDYHLRFYGGSAVDLEAEFIADWNQEGRSFLQQPKKAPGHESGIEHAIYPSVNGNLEKKLINMISSAQRSIFIGTPYFIPTKPVFDQLLHALARGVHVTVLIPRHEDHALVQEAASPFLNKMLLFPNARILSFTNGFYHAKIIIFDDEICDIGTANFDARSQRINFECNCFIYSPAFIEQIRPFLEEDIENSQLPSTPELYPTTLAGKIKTKAAHLVKGFL</sequence>
<dbReference type="PANTHER" id="PTHR21248:SF7">
    <property type="entry name" value="MINOR CARDIOLIPIN SYNTHASE CLSB"/>
    <property type="match status" value="1"/>
</dbReference>
<gene>
    <name evidence="2" type="ORF">A8F95_05060</name>
</gene>
<dbReference type="CDD" id="cd09110">
    <property type="entry name" value="PLDc_CLS_1"/>
    <property type="match status" value="1"/>
</dbReference>
<evidence type="ECO:0000313" key="2">
    <source>
        <dbReference type="EMBL" id="OCA88812.1"/>
    </source>
</evidence>
<organism evidence="2 3">
    <name type="scientific">Pseudobacillus wudalianchiensis</name>
    <dbReference type="NCBI Taxonomy" id="1743143"/>
    <lineage>
        <taxon>Bacteria</taxon>
        <taxon>Bacillati</taxon>
        <taxon>Bacillota</taxon>
        <taxon>Bacilli</taxon>
        <taxon>Bacillales</taxon>
        <taxon>Bacillaceae</taxon>
        <taxon>Pseudobacillus</taxon>
    </lineage>
</organism>
<dbReference type="RefSeq" id="WP_065410135.1">
    <property type="nucleotide sequence ID" value="NZ_MAYT01000012.1"/>
</dbReference>
<dbReference type="Gene3D" id="3.30.870.10">
    <property type="entry name" value="Endonuclease Chain A"/>
    <property type="match status" value="2"/>
</dbReference>
<dbReference type="EMBL" id="MAYT01000012">
    <property type="protein sequence ID" value="OCA88812.1"/>
    <property type="molecule type" value="Genomic_DNA"/>
</dbReference>
<dbReference type="PANTHER" id="PTHR21248">
    <property type="entry name" value="CARDIOLIPIN SYNTHASE"/>
    <property type="match status" value="1"/>
</dbReference>
<dbReference type="InterPro" id="IPR001736">
    <property type="entry name" value="PLipase_D/transphosphatidylase"/>
</dbReference>
<evidence type="ECO:0000259" key="1">
    <source>
        <dbReference type="PROSITE" id="PS50035"/>
    </source>
</evidence>
<feature type="domain" description="PLD phosphodiesterase" evidence="1">
    <location>
        <begin position="137"/>
        <end position="164"/>
    </location>
</feature>
<dbReference type="AlphaFoldDB" id="A0A1B9AY28"/>
<dbReference type="Proteomes" id="UP000092578">
    <property type="component" value="Unassembled WGS sequence"/>
</dbReference>
<dbReference type="SUPFAM" id="SSF56024">
    <property type="entry name" value="Phospholipase D/nuclease"/>
    <property type="match status" value="2"/>
</dbReference>